<evidence type="ECO:0000256" key="1">
    <source>
        <dbReference type="ARBA" id="ARBA00022801"/>
    </source>
</evidence>
<evidence type="ECO:0000313" key="4">
    <source>
        <dbReference type="Proteomes" id="UP001165079"/>
    </source>
</evidence>
<name>A0A9W6W9I8_9ACTN</name>
<dbReference type="Pfam" id="PF04167">
    <property type="entry name" value="DUF402"/>
    <property type="match status" value="1"/>
</dbReference>
<dbReference type="Proteomes" id="UP001165079">
    <property type="component" value="Unassembled WGS sequence"/>
</dbReference>
<reference evidence="3" key="1">
    <citation type="submission" date="2023-03" db="EMBL/GenBank/DDBJ databases">
        <title>Actinorhabdospora filicis NBRC 111898.</title>
        <authorList>
            <person name="Ichikawa N."/>
            <person name="Sato H."/>
            <person name="Tonouchi N."/>
        </authorList>
    </citation>
    <scope>NUCLEOTIDE SEQUENCE</scope>
    <source>
        <strain evidence="3">NBRC 111898</strain>
    </source>
</reference>
<evidence type="ECO:0000259" key="2">
    <source>
        <dbReference type="Pfam" id="PF04167"/>
    </source>
</evidence>
<keyword evidence="4" id="KW-1185">Reference proteome</keyword>
<dbReference type="RefSeq" id="WP_285663826.1">
    <property type="nucleotide sequence ID" value="NZ_BSTX01000002.1"/>
</dbReference>
<dbReference type="GO" id="GO:0016787">
    <property type="term" value="F:hydrolase activity"/>
    <property type="evidence" value="ECO:0007669"/>
    <property type="project" value="UniProtKB-KW"/>
</dbReference>
<protein>
    <recommendedName>
        <fullName evidence="2">DUF402 domain-containing protein</fullName>
    </recommendedName>
</protein>
<keyword evidence="1" id="KW-0378">Hydrolase</keyword>
<dbReference type="SUPFAM" id="SSF159234">
    <property type="entry name" value="FomD-like"/>
    <property type="match status" value="1"/>
</dbReference>
<dbReference type="PANTHER" id="PTHR39159">
    <property type="match status" value="1"/>
</dbReference>
<dbReference type="InterPro" id="IPR035930">
    <property type="entry name" value="FomD-like_sf"/>
</dbReference>
<dbReference type="PANTHER" id="PTHR39159:SF1">
    <property type="entry name" value="UPF0374 PROTEIN YGAC"/>
    <property type="match status" value="1"/>
</dbReference>
<sequence>MTTTPWEPGRSVSIRYGRYDTTRWVFTGNVIADTPTELAIHLPTGAPTVTSTAADGTPIAELPRERLSEPRVPAMTSWYGESAIFVFPVAVPWSVWMFFEPDGRLHRWKINLERPHTRWTDASGNAFVDTSDRTLDVIVYADRTWELKDEREFAEVKTGVPGYFTPELAERIRGHAAESAALAVRGEGVFDGRYTDVVRDPSWAMPVLPETWREPHANWP</sequence>
<dbReference type="AlphaFoldDB" id="A0A9W6W9I8"/>
<comment type="caution">
    <text evidence="3">The sequence shown here is derived from an EMBL/GenBank/DDBJ whole genome shotgun (WGS) entry which is preliminary data.</text>
</comment>
<dbReference type="InterPro" id="IPR050212">
    <property type="entry name" value="Ntdp-like"/>
</dbReference>
<dbReference type="InterPro" id="IPR007295">
    <property type="entry name" value="DUF402"/>
</dbReference>
<dbReference type="Gene3D" id="2.40.380.10">
    <property type="entry name" value="FomD-like"/>
    <property type="match status" value="1"/>
</dbReference>
<feature type="domain" description="DUF402" evidence="2">
    <location>
        <begin position="67"/>
        <end position="178"/>
    </location>
</feature>
<dbReference type="EMBL" id="BSTX01000002">
    <property type="protein sequence ID" value="GLZ78679.1"/>
    <property type="molecule type" value="Genomic_DNA"/>
</dbReference>
<organism evidence="3 4">
    <name type="scientific">Actinorhabdospora filicis</name>
    <dbReference type="NCBI Taxonomy" id="1785913"/>
    <lineage>
        <taxon>Bacteria</taxon>
        <taxon>Bacillati</taxon>
        <taxon>Actinomycetota</taxon>
        <taxon>Actinomycetes</taxon>
        <taxon>Micromonosporales</taxon>
        <taxon>Micromonosporaceae</taxon>
        <taxon>Actinorhabdospora</taxon>
    </lineage>
</organism>
<evidence type="ECO:0000313" key="3">
    <source>
        <dbReference type="EMBL" id="GLZ78679.1"/>
    </source>
</evidence>
<proteinExistence type="predicted"/>
<accession>A0A9W6W9I8</accession>
<gene>
    <name evidence="3" type="ORF">Afil01_34860</name>
</gene>